<evidence type="ECO:0000313" key="3">
    <source>
        <dbReference type="EMBL" id="AHB36645.1"/>
    </source>
</evidence>
<dbReference type="RefSeq" id="WP_023789939.1">
    <property type="nucleotide sequence ID" value="NC_022998.1"/>
</dbReference>
<dbReference type="HOGENOM" id="CLU_426350_0_0_14"/>
<accession>V5RLE2</accession>
<feature type="coiled-coil region" evidence="1">
    <location>
        <begin position="251"/>
        <end position="355"/>
    </location>
</feature>
<dbReference type="Proteomes" id="UP000018550">
    <property type="component" value="Chromosome"/>
</dbReference>
<dbReference type="EMBL" id="CP006682">
    <property type="protein sequence ID" value="AHB36645.1"/>
    <property type="molecule type" value="Genomic_DNA"/>
</dbReference>
<keyword evidence="4" id="KW-1185">Reference proteome</keyword>
<gene>
    <name evidence="3" type="ORF">SAPIS_v1c08000</name>
</gene>
<dbReference type="Gene3D" id="2.40.50.100">
    <property type="match status" value="1"/>
</dbReference>
<feature type="domain" description="Lipoyl-binding" evidence="2">
    <location>
        <begin position="14"/>
        <end position="73"/>
    </location>
</feature>
<proteinExistence type="predicted"/>
<dbReference type="Pfam" id="PF00364">
    <property type="entry name" value="Biotin_lipoyl"/>
    <property type="match status" value="1"/>
</dbReference>
<organism evidence="3 4">
    <name type="scientific">Spiroplasma apis B31</name>
    <dbReference type="NCBI Taxonomy" id="1276258"/>
    <lineage>
        <taxon>Bacteria</taxon>
        <taxon>Bacillati</taxon>
        <taxon>Mycoplasmatota</taxon>
        <taxon>Mollicutes</taxon>
        <taxon>Entomoplasmatales</taxon>
        <taxon>Spiroplasmataceae</taxon>
        <taxon>Spiroplasma</taxon>
    </lineage>
</organism>
<dbReference type="PATRIC" id="fig|1276258.3.peg.820"/>
<dbReference type="STRING" id="1276258.SAPIS_v1c08000"/>
<dbReference type="KEGG" id="sapi:SAPIS_v1c08000"/>
<dbReference type="AlphaFoldDB" id="V5RLE2"/>
<dbReference type="OrthoDB" id="387237at2"/>
<protein>
    <recommendedName>
        <fullName evidence="2">Lipoyl-binding domain-containing protein</fullName>
    </recommendedName>
</protein>
<evidence type="ECO:0000259" key="2">
    <source>
        <dbReference type="Pfam" id="PF00364"/>
    </source>
</evidence>
<evidence type="ECO:0000256" key="1">
    <source>
        <dbReference type="SAM" id="Coils"/>
    </source>
</evidence>
<evidence type="ECO:0000313" key="4">
    <source>
        <dbReference type="Proteomes" id="UP000018550"/>
    </source>
</evidence>
<dbReference type="SUPFAM" id="SSF51230">
    <property type="entry name" value="Single hybrid motif"/>
    <property type="match status" value="1"/>
</dbReference>
<name>V5RLE2_SPIAP</name>
<dbReference type="InterPro" id="IPR011053">
    <property type="entry name" value="Single_hybrid_motif"/>
</dbReference>
<dbReference type="CDD" id="cd06850">
    <property type="entry name" value="biotinyl_domain"/>
    <property type="match status" value="1"/>
</dbReference>
<sequence>MERLKFENSRNYKGIVESVFVSDGEVVKVGQLLAKISTQVESFEITSPIEGIVKNVYVIESLIVTNGDIIFDIVSSSEQTMEPTLDFTSGTEIFNADDIQIGMETKNIFPTDKFMSENENFKKSDEFLKANFDSNVEETSRDFENAENKTVESEDMHTFKNEFLNKYDESINERVDSMNSNVEPLTISDSITEELSLWELNEKKHESSFTDEFNKNLENNQTRKDKNDNVSIKDLELNNQSVSHVNEEELLSQIAHEIKRLNKALEEKESDSNKKTSHVITVDESQSNYLVDRDEKDRKNEFLNKKLEDLMLSDKNSMEKLESLISNNDLLSEEVRLLKLENEKLNEKLQLIEKSFSLSSKNNETTKKFKMSFEVDITALMTIYTLMQEPYLKKGIELSLCTFYLKAFNMVSEKFNLLDVNKNTISLGTIDEKGLNFNNLAFDSKIPLDTLANLMSGKASQSNDSKLVMFELSNHSAEYVNLNLENPSDILLVVGEPRSKVKEDMILSNIVTVSFEFDLDILTSSVAPNFAKEFNYIIGNPGFII</sequence>
<dbReference type="eggNOG" id="COG0511">
    <property type="taxonomic scope" value="Bacteria"/>
</dbReference>
<keyword evidence="1" id="KW-0175">Coiled coil</keyword>
<reference evidence="3 4" key="1">
    <citation type="journal article" date="2014" name="Genome Announc.">
        <title>Complete Genome Sequence of Spiroplasma apis B31T (ATCC 33834), a Bacterium Associated with May Disease of Honeybees (Apis mellifera).</title>
        <authorList>
            <person name="Ku C."/>
            <person name="Lo W.S."/>
            <person name="Chen L.L."/>
            <person name="Kuo C.H."/>
        </authorList>
    </citation>
    <scope>NUCLEOTIDE SEQUENCE [LARGE SCALE GENOMIC DNA]</scope>
    <source>
        <strain evidence="3">B31</strain>
    </source>
</reference>
<dbReference type="InterPro" id="IPR000089">
    <property type="entry name" value="Biotin_lipoyl"/>
</dbReference>